<evidence type="ECO:0000313" key="2">
    <source>
        <dbReference type="Proteomes" id="UP001234602"/>
    </source>
</evidence>
<dbReference type="EMBL" id="JAUCEY010000008">
    <property type="protein sequence ID" value="MDM5452191.1"/>
    <property type="molecule type" value="Genomic_DNA"/>
</dbReference>
<dbReference type="Proteomes" id="UP001234602">
    <property type="component" value="Unassembled WGS sequence"/>
</dbReference>
<dbReference type="PANTHER" id="PTHR39166:SF1">
    <property type="entry name" value="BLL1166 PROTEIN"/>
    <property type="match status" value="1"/>
</dbReference>
<dbReference type="AlphaFoldDB" id="A0AAW7IAS8"/>
<comment type="caution">
    <text evidence="1">The sequence shown here is derived from an EMBL/GenBank/DDBJ whole genome shotgun (WGS) entry which is preliminary data.</text>
</comment>
<sequence>MRKCLKSSCRSVKNEPRIHIISNMPPYSSAVDALCKFPETGTALGVKLDERDNLKLIAPCGISDVINLEVKPTLFLQNYRTSRNFTGIKI</sequence>
<dbReference type="InterPro" id="IPR009267">
    <property type="entry name" value="NTP_transf_6"/>
</dbReference>
<organism evidence="1 2">
    <name type="scientific">Peribacillus simplex</name>
    <dbReference type="NCBI Taxonomy" id="1478"/>
    <lineage>
        <taxon>Bacteria</taxon>
        <taxon>Bacillati</taxon>
        <taxon>Bacillota</taxon>
        <taxon>Bacilli</taxon>
        <taxon>Bacillales</taxon>
        <taxon>Bacillaceae</taxon>
        <taxon>Peribacillus</taxon>
    </lineage>
</organism>
<name>A0AAW7IAS8_9BACI</name>
<gene>
    <name evidence="1" type="ORF">QUF89_08305</name>
</gene>
<dbReference type="RefSeq" id="WP_289319761.1">
    <property type="nucleotide sequence ID" value="NZ_JAUCEY010000008.1"/>
</dbReference>
<dbReference type="PANTHER" id="PTHR39166">
    <property type="entry name" value="BLL1166 PROTEIN"/>
    <property type="match status" value="1"/>
</dbReference>
<accession>A0AAW7IAS8</accession>
<protein>
    <submittedName>
        <fullName evidence="1">Nucleotidyltransferase family protein</fullName>
    </submittedName>
</protein>
<dbReference type="Pfam" id="PF06042">
    <property type="entry name" value="NTP_transf_6"/>
    <property type="match status" value="1"/>
</dbReference>
<reference evidence="1" key="1">
    <citation type="submission" date="2023-06" db="EMBL/GenBank/DDBJ databases">
        <title>Comparative genomics of Bacillaceae isolates and their secondary metabolite potential.</title>
        <authorList>
            <person name="Song L."/>
            <person name="Nielsen L.J."/>
            <person name="Mohite O."/>
            <person name="Xu X."/>
            <person name="Weber T."/>
            <person name="Kovacs A.T."/>
        </authorList>
    </citation>
    <scope>NUCLEOTIDE SEQUENCE</scope>
    <source>
        <strain evidence="1">D8_B_37</strain>
    </source>
</reference>
<evidence type="ECO:0000313" key="1">
    <source>
        <dbReference type="EMBL" id="MDM5452191.1"/>
    </source>
</evidence>
<proteinExistence type="predicted"/>